<protein>
    <submittedName>
        <fullName evidence="1">Uncharacterized protein</fullName>
    </submittedName>
</protein>
<evidence type="ECO:0000313" key="1">
    <source>
        <dbReference type="EMBL" id="PUU73842.1"/>
    </source>
</evidence>
<organism evidence="1 2">
    <name type="scientific">Tuber borchii</name>
    <name type="common">White truffle</name>
    <dbReference type="NCBI Taxonomy" id="42251"/>
    <lineage>
        <taxon>Eukaryota</taxon>
        <taxon>Fungi</taxon>
        <taxon>Dikarya</taxon>
        <taxon>Ascomycota</taxon>
        <taxon>Pezizomycotina</taxon>
        <taxon>Pezizomycetes</taxon>
        <taxon>Pezizales</taxon>
        <taxon>Tuberaceae</taxon>
        <taxon>Tuber</taxon>
    </lineage>
</organism>
<name>A0A2T6ZED4_TUBBO</name>
<gene>
    <name evidence="1" type="ORF">B9Z19DRAFT_1094180</name>
</gene>
<dbReference type="AlphaFoldDB" id="A0A2T6ZED4"/>
<comment type="caution">
    <text evidence="1">The sequence shown here is derived from an EMBL/GenBank/DDBJ whole genome shotgun (WGS) entry which is preliminary data.</text>
</comment>
<proteinExistence type="predicted"/>
<keyword evidence="2" id="KW-1185">Reference proteome</keyword>
<reference evidence="1 2" key="1">
    <citation type="submission" date="2017-04" db="EMBL/GenBank/DDBJ databases">
        <title>Draft genome sequence of Tuber borchii Vittad., a whitish edible truffle.</title>
        <authorList>
            <consortium name="DOE Joint Genome Institute"/>
            <person name="Murat C."/>
            <person name="Kuo A."/>
            <person name="Barry K.W."/>
            <person name="Clum A."/>
            <person name="Dockter R.B."/>
            <person name="Fauchery L."/>
            <person name="Iotti M."/>
            <person name="Kohler A."/>
            <person name="Labutti K."/>
            <person name="Lindquist E.A."/>
            <person name="Lipzen A."/>
            <person name="Ohm R.A."/>
            <person name="Wang M."/>
            <person name="Grigoriev I.V."/>
            <person name="Zambonelli A."/>
            <person name="Martin F.M."/>
        </authorList>
    </citation>
    <scope>NUCLEOTIDE SEQUENCE [LARGE SCALE GENOMIC DNA]</scope>
    <source>
        <strain evidence="1 2">Tbo3840</strain>
    </source>
</reference>
<sequence>MRLSGQTSRSPFCSAFSHFFPPKPLSRPVPSSYLFAALPNWQGIQRLSTHIILVTVRRR</sequence>
<dbReference type="Proteomes" id="UP000244722">
    <property type="component" value="Unassembled WGS sequence"/>
</dbReference>
<evidence type="ECO:0000313" key="2">
    <source>
        <dbReference type="Proteomes" id="UP000244722"/>
    </source>
</evidence>
<dbReference type="EMBL" id="NESQ01000340">
    <property type="protein sequence ID" value="PUU73842.1"/>
    <property type="molecule type" value="Genomic_DNA"/>
</dbReference>
<accession>A0A2T6ZED4</accession>